<feature type="domain" description="Serine aminopeptidase S33" evidence="1">
    <location>
        <begin position="68"/>
        <end position="294"/>
    </location>
</feature>
<organism evidence="2 3">
    <name type="scientific">Texcoconibacillus texcoconensis</name>
    <dbReference type="NCBI Taxonomy" id="1095777"/>
    <lineage>
        <taxon>Bacteria</taxon>
        <taxon>Bacillati</taxon>
        <taxon>Bacillota</taxon>
        <taxon>Bacilli</taxon>
        <taxon>Bacillales</taxon>
        <taxon>Bacillaceae</taxon>
        <taxon>Texcoconibacillus</taxon>
    </lineage>
</organism>
<name>A0A840QT14_9BACI</name>
<dbReference type="SUPFAM" id="SSF53474">
    <property type="entry name" value="alpha/beta-Hydrolases"/>
    <property type="match status" value="1"/>
</dbReference>
<dbReference type="GO" id="GO:0016787">
    <property type="term" value="F:hydrolase activity"/>
    <property type="evidence" value="ECO:0007669"/>
    <property type="project" value="UniProtKB-KW"/>
</dbReference>
<dbReference type="InterPro" id="IPR029058">
    <property type="entry name" value="AB_hydrolase_fold"/>
</dbReference>
<proteinExistence type="predicted"/>
<dbReference type="InterPro" id="IPR051044">
    <property type="entry name" value="MAG_DAG_Lipase"/>
</dbReference>
<reference evidence="2 3" key="1">
    <citation type="submission" date="2020-08" db="EMBL/GenBank/DDBJ databases">
        <title>Genomic Encyclopedia of Type Strains, Phase IV (KMG-IV): sequencing the most valuable type-strain genomes for metagenomic binning, comparative biology and taxonomic classification.</title>
        <authorList>
            <person name="Goeker M."/>
        </authorList>
    </citation>
    <scope>NUCLEOTIDE SEQUENCE [LARGE SCALE GENOMIC DNA]</scope>
    <source>
        <strain evidence="2 3">DSM 24696</strain>
    </source>
</reference>
<evidence type="ECO:0000313" key="2">
    <source>
        <dbReference type="EMBL" id="MBB5174505.1"/>
    </source>
</evidence>
<sequence>MVFSEDMISHIQQQSFHFKNESDPLNFSYISDYLKYYGFQQSLISSYFNHWSTVHGEKIFVQVFIPEKVKSYVVVAHGYLDHTGGISLLVNDLLKNGYAVYIYDQWGHGLSSGKSADLEDFQIYIDVLQTVYHDLIEYGFPAPQSAIGHSTGAAILFHGACQRLFDISSLILVAPLYHPYKWKYFQWALPFIAKQIKQKKRAYRKNSSSHQYLSFVESDPLQTESLHTNWLLALRQWQERISTEHFCSIPTYIIQGTKDTTVHWKENLSFFTQATSTLQIALVEGGRHQLLNERKGVRQLVFERILTRLS</sequence>
<dbReference type="Proteomes" id="UP000551878">
    <property type="component" value="Unassembled WGS sequence"/>
</dbReference>
<comment type="caution">
    <text evidence="2">The sequence shown here is derived from an EMBL/GenBank/DDBJ whole genome shotgun (WGS) entry which is preliminary data.</text>
</comment>
<dbReference type="Pfam" id="PF12146">
    <property type="entry name" value="Hydrolase_4"/>
    <property type="match status" value="1"/>
</dbReference>
<dbReference type="RefSeq" id="WP_184664921.1">
    <property type="nucleotide sequence ID" value="NZ_JACHHB010000013.1"/>
</dbReference>
<dbReference type="PANTHER" id="PTHR11614">
    <property type="entry name" value="PHOSPHOLIPASE-RELATED"/>
    <property type="match status" value="1"/>
</dbReference>
<evidence type="ECO:0000313" key="3">
    <source>
        <dbReference type="Proteomes" id="UP000551878"/>
    </source>
</evidence>
<dbReference type="AlphaFoldDB" id="A0A840QT14"/>
<dbReference type="InterPro" id="IPR022742">
    <property type="entry name" value="Hydrolase_4"/>
</dbReference>
<protein>
    <submittedName>
        <fullName evidence="2">Alpha-beta hydrolase superfamily lysophospholipase</fullName>
    </submittedName>
</protein>
<gene>
    <name evidence="2" type="ORF">HNQ41_002720</name>
</gene>
<keyword evidence="3" id="KW-1185">Reference proteome</keyword>
<keyword evidence="2" id="KW-0378">Hydrolase</keyword>
<evidence type="ECO:0000259" key="1">
    <source>
        <dbReference type="Pfam" id="PF12146"/>
    </source>
</evidence>
<dbReference type="EMBL" id="JACHHB010000013">
    <property type="protein sequence ID" value="MBB5174505.1"/>
    <property type="molecule type" value="Genomic_DNA"/>
</dbReference>
<accession>A0A840QT14</accession>
<dbReference type="Gene3D" id="3.40.50.1820">
    <property type="entry name" value="alpha/beta hydrolase"/>
    <property type="match status" value="1"/>
</dbReference>